<organism evidence="3 4">
    <name type="scientific">Qipengyuania xiapuensis</name>
    <dbReference type="NCBI Taxonomy" id="2867236"/>
    <lineage>
        <taxon>Bacteria</taxon>
        <taxon>Pseudomonadati</taxon>
        <taxon>Pseudomonadota</taxon>
        <taxon>Alphaproteobacteria</taxon>
        <taxon>Sphingomonadales</taxon>
        <taxon>Erythrobacteraceae</taxon>
        <taxon>Qipengyuania</taxon>
    </lineage>
</organism>
<feature type="signal peptide" evidence="2">
    <location>
        <begin position="1"/>
        <end position="22"/>
    </location>
</feature>
<proteinExistence type="predicted"/>
<keyword evidence="1" id="KW-0472">Membrane</keyword>
<evidence type="ECO:0000256" key="2">
    <source>
        <dbReference type="SAM" id="SignalP"/>
    </source>
</evidence>
<evidence type="ECO:0000313" key="3">
    <source>
        <dbReference type="EMBL" id="QZD93027.1"/>
    </source>
</evidence>
<sequence>MILRAALIAANLLATLAAAAFAGLWLKAVPRAECDWAVDFCSDYGPWYLGLALVCALAAIVTALAVYKAKSQ</sequence>
<name>A0ABX8ZVX6_9SPHN</name>
<reference evidence="3 4" key="1">
    <citation type="submission" date="2021-08" db="EMBL/GenBank/DDBJ databases">
        <title>Comparative Genomics Analysis of the Genus Qipengyuania Reveals Extensive Genetic Diversity and Metabolic Versatility, Including the Description of Fifteen Novel Species.</title>
        <authorList>
            <person name="Liu Y."/>
        </authorList>
    </citation>
    <scope>NUCLEOTIDE SEQUENCE [LARGE SCALE GENOMIC DNA]</scope>
    <source>
        <strain evidence="3 4">1NDW3</strain>
    </source>
</reference>
<dbReference type="Proteomes" id="UP000824300">
    <property type="component" value="Chromosome"/>
</dbReference>
<feature type="chain" id="PRO_5045541568" description="CASP-like protein" evidence="2">
    <location>
        <begin position="23"/>
        <end position="72"/>
    </location>
</feature>
<feature type="transmembrane region" description="Helical" evidence="1">
    <location>
        <begin position="46"/>
        <end position="67"/>
    </location>
</feature>
<gene>
    <name evidence="3" type="ORF">K3162_03035</name>
</gene>
<evidence type="ECO:0000256" key="1">
    <source>
        <dbReference type="SAM" id="Phobius"/>
    </source>
</evidence>
<evidence type="ECO:0000313" key="4">
    <source>
        <dbReference type="Proteomes" id="UP000824300"/>
    </source>
</evidence>
<keyword evidence="1" id="KW-1133">Transmembrane helix</keyword>
<keyword evidence="4" id="KW-1185">Reference proteome</keyword>
<dbReference type="EMBL" id="CP081296">
    <property type="protein sequence ID" value="QZD93027.1"/>
    <property type="molecule type" value="Genomic_DNA"/>
</dbReference>
<protein>
    <recommendedName>
        <fullName evidence="5">CASP-like protein</fullName>
    </recommendedName>
</protein>
<evidence type="ECO:0008006" key="5">
    <source>
        <dbReference type="Google" id="ProtNLM"/>
    </source>
</evidence>
<accession>A0ABX8ZVX6</accession>
<keyword evidence="2" id="KW-0732">Signal</keyword>
<dbReference type="RefSeq" id="WP_221428716.1">
    <property type="nucleotide sequence ID" value="NZ_CP081296.1"/>
</dbReference>
<keyword evidence="1" id="KW-0812">Transmembrane</keyword>